<dbReference type="GO" id="GO:0000398">
    <property type="term" value="P:mRNA splicing, via spliceosome"/>
    <property type="evidence" value="ECO:0007669"/>
    <property type="project" value="InterPro"/>
</dbReference>
<keyword evidence="3" id="KW-0862">Zinc</keyword>
<dbReference type="PANTHER" id="PTHR13173:SF10">
    <property type="entry name" value="WW DOMAIN-BINDING PROTEIN 4"/>
    <property type="match status" value="1"/>
</dbReference>
<name>A0A0F4ZB99_9PEZI</name>
<accession>A0A0F4ZB99</accession>
<comment type="caution">
    <text evidence="7">The sequence shown here is derived from an EMBL/GenBank/DDBJ whole genome shotgun (WGS) entry which is preliminary data.</text>
</comment>
<gene>
    <name evidence="7" type="ORF">TD95_003898</name>
    <name evidence="6" type="ORF">TD95_004826</name>
</gene>
<feature type="compositionally biased region" description="Low complexity" evidence="4">
    <location>
        <begin position="69"/>
        <end position="91"/>
    </location>
</feature>
<dbReference type="InterPro" id="IPR036236">
    <property type="entry name" value="Znf_C2H2_sf"/>
</dbReference>
<dbReference type="GO" id="GO:0003723">
    <property type="term" value="F:RNA binding"/>
    <property type="evidence" value="ECO:0007669"/>
    <property type="project" value="TreeGrafter"/>
</dbReference>
<proteinExistence type="predicted"/>
<feature type="region of interest" description="Disordered" evidence="4">
    <location>
        <begin position="269"/>
        <end position="297"/>
    </location>
</feature>
<sequence length="297" mass="32617">MSEYWKSTPKYLCKYCNVYVRDTKLERTNHESTGKHQGALKRFLRDLHRSHDQQEREKERAQREINRLNGLVGNSSQSSGGNSNSAGSSRGAPAPTKGSLEQERKRQVEQLAALGVAVPAALQGDMAMAGEWTVTATRVIPDASAATCKEKTVEAVATGVAKRKVTEEEQEEEEAVSGLFKKRRRWGNDSKVAPSENKDLDALLAGDLFGAAKAEPAIKKEEGTMVKEEESLVVKQGDVAVKKEEDDEESAPKEERVVFKRRRKIVIPKADGQDDVKPAAKSAEDSIAIKSEPADEA</sequence>
<dbReference type="EMBL" id="LAEV01002289">
    <property type="protein sequence ID" value="KKA26128.1"/>
    <property type="molecule type" value="Genomic_DNA"/>
</dbReference>
<feature type="compositionally biased region" description="Basic and acidic residues" evidence="4">
    <location>
        <begin position="271"/>
        <end position="284"/>
    </location>
</feature>
<reference evidence="7 8" key="1">
    <citation type="submission" date="2015-03" db="EMBL/GenBank/DDBJ databases">
        <authorList>
            <person name="Radwan O."/>
            <person name="Al-Naeli F.A."/>
            <person name="Rendon G.A."/>
            <person name="Fields C."/>
        </authorList>
    </citation>
    <scope>NUCLEOTIDE SEQUENCE [LARGE SCALE GENOMIC DNA]</scope>
    <source>
        <strain evidence="7">CR-DP1</strain>
    </source>
</reference>
<dbReference type="GO" id="GO:0071011">
    <property type="term" value="C:precatalytic spliceosome"/>
    <property type="evidence" value="ECO:0007669"/>
    <property type="project" value="TreeGrafter"/>
</dbReference>
<dbReference type="PANTHER" id="PTHR13173">
    <property type="entry name" value="WW DOMAIN BINDING PROTEIN 4"/>
    <property type="match status" value="1"/>
</dbReference>
<keyword evidence="2" id="KW-0863">Zinc-finger</keyword>
<feature type="region of interest" description="Disordered" evidence="4">
    <location>
        <begin position="69"/>
        <end position="106"/>
    </location>
</feature>
<dbReference type="Gene3D" id="3.30.160.60">
    <property type="entry name" value="Classic Zinc Finger"/>
    <property type="match status" value="1"/>
</dbReference>
<evidence type="ECO:0000256" key="1">
    <source>
        <dbReference type="ARBA" id="ARBA00022723"/>
    </source>
</evidence>
<dbReference type="SMART" id="SM00451">
    <property type="entry name" value="ZnF_U1"/>
    <property type="match status" value="1"/>
</dbReference>
<keyword evidence="1" id="KW-0479">Metal-binding</keyword>
<dbReference type="OrthoDB" id="191651at2759"/>
<dbReference type="InterPro" id="IPR040023">
    <property type="entry name" value="WBP4"/>
</dbReference>
<evidence type="ECO:0000256" key="2">
    <source>
        <dbReference type="ARBA" id="ARBA00022771"/>
    </source>
</evidence>
<evidence type="ECO:0000259" key="5">
    <source>
        <dbReference type="SMART" id="SM00451"/>
    </source>
</evidence>
<dbReference type="GO" id="GO:0008270">
    <property type="term" value="F:zinc ion binding"/>
    <property type="evidence" value="ECO:0007669"/>
    <property type="project" value="UniProtKB-KW"/>
</dbReference>
<dbReference type="Pfam" id="PF06220">
    <property type="entry name" value="zf-U1"/>
    <property type="match status" value="1"/>
</dbReference>
<dbReference type="InterPro" id="IPR013085">
    <property type="entry name" value="U1-CZ_Znf_C2H2"/>
</dbReference>
<evidence type="ECO:0000256" key="3">
    <source>
        <dbReference type="ARBA" id="ARBA00022833"/>
    </source>
</evidence>
<dbReference type="SUPFAM" id="SSF57667">
    <property type="entry name" value="beta-beta-alpha zinc fingers"/>
    <property type="match status" value="1"/>
</dbReference>
<evidence type="ECO:0000256" key="4">
    <source>
        <dbReference type="SAM" id="MobiDB-lite"/>
    </source>
</evidence>
<evidence type="ECO:0000313" key="8">
    <source>
        <dbReference type="Proteomes" id="UP000033483"/>
    </source>
</evidence>
<dbReference type="AlphaFoldDB" id="A0A0F4ZB99"/>
<protein>
    <recommendedName>
        <fullName evidence="5">U1-type domain-containing protein</fullName>
    </recommendedName>
</protein>
<dbReference type="EMBL" id="LAEV01001567">
    <property type="protein sequence ID" value="KKA27799.1"/>
    <property type="molecule type" value="Genomic_DNA"/>
</dbReference>
<feature type="domain" description="U1-type" evidence="5">
    <location>
        <begin position="8"/>
        <end position="43"/>
    </location>
</feature>
<evidence type="ECO:0000313" key="7">
    <source>
        <dbReference type="EMBL" id="KKA27799.1"/>
    </source>
</evidence>
<dbReference type="InterPro" id="IPR003604">
    <property type="entry name" value="Matrin/U1-like-C_Znf_C2H2"/>
</dbReference>
<organism evidence="7 8">
    <name type="scientific">Thielaviopsis punctulata</name>
    <dbReference type="NCBI Taxonomy" id="72032"/>
    <lineage>
        <taxon>Eukaryota</taxon>
        <taxon>Fungi</taxon>
        <taxon>Dikarya</taxon>
        <taxon>Ascomycota</taxon>
        <taxon>Pezizomycotina</taxon>
        <taxon>Sordariomycetes</taxon>
        <taxon>Hypocreomycetidae</taxon>
        <taxon>Microascales</taxon>
        <taxon>Ceratocystidaceae</taxon>
        <taxon>Thielaviopsis</taxon>
    </lineage>
</organism>
<dbReference type="Proteomes" id="UP000033483">
    <property type="component" value="Unassembled WGS sequence"/>
</dbReference>
<keyword evidence="8" id="KW-1185">Reference proteome</keyword>
<evidence type="ECO:0000313" key="6">
    <source>
        <dbReference type="EMBL" id="KKA26128.1"/>
    </source>
</evidence>